<dbReference type="RefSeq" id="WP_320502420.1">
    <property type="nucleotide sequence ID" value="NZ_JAXCLX010000003.1"/>
</dbReference>
<evidence type="ECO:0000256" key="2">
    <source>
        <dbReference type="SAM" id="Phobius"/>
    </source>
</evidence>
<proteinExistence type="predicted"/>
<dbReference type="PANTHER" id="PTHR33371">
    <property type="entry name" value="INTERMEMBRANE PHOSPHOLIPID TRANSPORT SYSTEM BINDING PROTEIN MLAD-RELATED"/>
    <property type="match status" value="1"/>
</dbReference>
<evidence type="ECO:0000313" key="4">
    <source>
        <dbReference type="EMBL" id="MDY0873950.1"/>
    </source>
</evidence>
<comment type="caution">
    <text evidence="4">The sequence shown here is derived from an EMBL/GenBank/DDBJ whole genome shotgun (WGS) entry which is preliminary data.</text>
</comment>
<dbReference type="PANTHER" id="PTHR33371:SF4">
    <property type="entry name" value="INTERMEMBRANE PHOSPHOLIPID TRANSPORT SYSTEM BINDING PROTEIN MLAD"/>
    <property type="match status" value="1"/>
</dbReference>
<evidence type="ECO:0000256" key="1">
    <source>
        <dbReference type="SAM" id="MobiDB-lite"/>
    </source>
</evidence>
<dbReference type="Proteomes" id="UP001271769">
    <property type="component" value="Unassembled WGS sequence"/>
</dbReference>
<dbReference type="InterPro" id="IPR003399">
    <property type="entry name" value="Mce/MlaD"/>
</dbReference>
<dbReference type="InterPro" id="IPR052336">
    <property type="entry name" value="MlaD_Phospholipid_Transporter"/>
</dbReference>
<reference evidence="4 5" key="1">
    <citation type="journal article" date="2013" name="Antonie Van Leeuwenhoek">
        <title>Dongia rigui sp. nov., isolated from freshwater of a large wetland in Korea.</title>
        <authorList>
            <person name="Baik K.S."/>
            <person name="Hwang Y.M."/>
            <person name="Choi J.S."/>
            <person name="Kwon J."/>
            <person name="Seong C.N."/>
        </authorList>
    </citation>
    <scope>NUCLEOTIDE SEQUENCE [LARGE SCALE GENOMIC DNA]</scope>
    <source>
        <strain evidence="4 5">04SU4-P</strain>
    </source>
</reference>
<feature type="domain" description="Mce/MlaD" evidence="3">
    <location>
        <begin position="37"/>
        <end position="115"/>
    </location>
</feature>
<organism evidence="4 5">
    <name type="scientific">Dongia rigui</name>
    <dbReference type="NCBI Taxonomy" id="940149"/>
    <lineage>
        <taxon>Bacteria</taxon>
        <taxon>Pseudomonadati</taxon>
        <taxon>Pseudomonadota</taxon>
        <taxon>Alphaproteobacteria</taxon>
        <taxon>Rhodospirillales</taxon>
        <taxon>Dongiaceae</taxon>
        <taxon>Dongia</taxon>
    </lineage>
</organism>
<sequence>MRNHFLNYTAVGIFVAAMIVALVVMLSMLAGRTGPTDSYSIVLDDVTDVKYGTAVRFAGFPIGQVEEISPEYNAGKYRFRLHVAVKQGWKFPADSIARIAASSFLAGKTIEINGGQAQETIAPGGEIAGGTAADMFTLMAQVAGEIGDLSKSSLKPLVARIGEIIDRIGATTETNLQQLMGSLNAIASEVNAKTPTIMSNVQDFSSQINVEMGKVDKILSEKNIGAIDSSLANIQKATANAEVASRDLKSLGARITAVADEIQGMVADNRKGVDKSVADLEYILRAVAQNIDSITHNLDGTTRNMNEFSRLIRQNPGLLLSGSNPETDKGLKQNSGDEEE</sequence>
<protein>
    <submittedName>
        <fullName evidence="4">MlaD family protein</fullName>
    </submittedName>
</protein>
<keyword evidence="5" id="KW-1185">Reference proteome</keyword>
<dbReference type="EMBL" id="JAXCLX010000003">
    <property type="protein sequence ID" value="MDY0873950.1"/>
    <property type="molecule type" value="Genomic_DNA"/>
</dbReference>
<accession>A0ABU5E413</accession>
<dbReference type="Pfam" id="PF02470">
    <property type="entry name" value="MlaD"/>
    <property type="match status" value="1"/>
</dbReference>
<evidence type="ECO:0000313" key="5">
    <source>
        <dbReference type="Proteomes" id="UP001271769"/>
    </source>
</evidence>
<name>A0ABU5E413_9PROT</name>
<gene>
    <name evidence="4" type="ORF">SMD31_18560</name>
</gene>
<keyword evidence="2" id="KW-1133">Transmembrane helix</keyword>
<keyword evidence="2" id="KW-0812">Transmembrane</keyword>
<feature type="region of interest" description="Disordered" evidence="1">
    <location>
        <begin position="317"/>
        <end position="340"/>
    </location>
</feature>
<evidence type="ECO:0000259" key="3">
    <source>
        <dbReference type="Pfam" id="PF02470"/>
    </source>
</evidence>
<feature type="transmembrane region" description="Helical" evidence="2">
    <location>
        <begin position="6"/>
        <end position="30"/>
    </location>
</feature>
<keyword evidence="2" id="KW-0472">Membrane</keyword>